<keyword evidence="2" id="KW-0012">Acyltransferase</keyword>
<gene>
    <name evidence="5" type="ORF">GSD1FS_1898</name>
</gene>
<dbReference type="PANTHER" id="PTHR43877">
    <property type="entry name" value="AMINOALKYLPHOSPHONATE N-ACETYLTRANSFERASE-RELATED-RELATED"/>
    <property type="match status" value="1"/>
</dbReference>
<evidence type="ECO:0000313" key="5">
    <source>
        <dbReference type="EMBL" id="MUH60523.1"/>
    </source>
</evidence>
<proteinExistence type="predicted"/>
<dbReference type="PANTHER" id="PTHR43877:SF2">
    <property type="entry name" value="AMINOALKYLPHOSPHONATE N-ACETYLTRANSFERASE-RELATED"/>
    <property type="match status" value="1"/>
</dbReference>
<dbReference type="GO" id="GO:0016747">
    <property type="term" value="F:acyltransferase activity, transferring groups other than amino-acyl groups"/>
    <property type="evidence" value="ECO:0007669"/>
    <property type="project" value="InterPro"/>
</dbReference>
<evidence type="ECO:0000259" key="4">
    <source>
        <dbReference type="PROSITE" id="PS51186"/>
    </source>
</evidence>
<dbReference type="PROSITE" id="PS51186">
    <property type="entry name" value="GNAT"/>
    <property type="match status" value="1"/>
</dbReference>
<dbReference type="Proteomes" id="UP000487882">
    <property type="component" value="Unassembled WGS sequence"/>
</dbReference>
<dbReference type="RefSeq" id="WP_196425077.1">
    <property type="nucleotide sequence ID" value="NZ_WNLP01000013.1"/>
</dbReference>
<keyword evidence="6" id="KW-1185">Reference proteome</keyword>
<organism evidence="5 6">
    <name type="scientific">Bifidobacterium canis</name>
    <dbReference type="NCBI Taxonomy" id="2610880"/>
    <lineage>
        <taxon>Bacteria</taxon>
        <taxon>Bacillati</taxon>
        <taxon>Actinomycetota</taxon>
        <taxon>Actinomycetes</taxon>
        <taxon>Bifidobacteriales</taxon>
        <taxon>Bifidobacteriaceae</taxon>
        <taxon>Bifidobacterium</taxon>
    </lineage>
</organism>
<dbReference type="InterPro" id="IPR016181">
    <property type="entry name" value="Acyl_CoA_acyltransferase"/>
</dbReference>
<dbReference type="InterPro" id="IPR000182">
    <property type="entry name" value="GNAT_dom"/>
</dbReference>
<dbReference type="SUPFAM" id="SSF55729">
    <property type="entry name" value="Acyl-CoA N-acyltransferases (Nat)"/>
    <property type="match status" value="1"/>
</dbReference>
<evidence type="ECO:0000313" key="6">
    <source>
        <dbReference type="Proteomes" id="UP000487882"/>
    </source>
</evidence>
<keyword evidence="1 5" id="KW-0808">Transferase</keyword>
<name>A0A7K1J790_9BIFI</name>
<dbReference type="Gene3D" id="3.40.630.30">
    <property type="match status" value="1"/>
</dbReference>
<evidence type="ECO:0000256" key="2">
    <source>
        <dbReference type="ARBA" id="ARBA00023315"/>
    </source>
</evidence>
<dbReference type="AlphaFoldDB" id="A0A7K1J790"/>
<reference evidence="5 6" key="1">
    <citation type="submission" date="2019-09" db="EMBL/GenBank/DDBJ databases">
        <title>Bifidobacterium canis sp. nov., isolated from the digestive tract of German Shepherd dog puppy.</title>
        <authorList>
            <person name="Bunesova V."/>
        </authorList>
    </citation>
    <scope>NUCLEOTIDE SEQUENCE [LARGE SCALE GENOMIC DNA]</scope>
    <source>
        <strain evidence="5 6">GSD1FS</strain>
    </source>
</reference>
<feature type="domain" description="N-acetyltransferase" evidence="4">
    <location>
        <begin position="14"/>
        <end position="153"/>
    </location>
</feature>
<dbReference type="CDD" id="cd04301">
    <property type="entry name" value="NAT_SF"/>
    <property type="match status" value="1"/>
</dbReference>
<protein>
    <submittedName>
        <fullName evidence="5">GNAT family N-acetyltransferase</fullName>
    </submittedName>
</protein>
<dbReference type="EMBL" id="WNLP01000013">
    <property type="protein sequence ID" value="MUH60523.1"/>
    <property type="molecule type" value="Genomic_DNA"/>
</dbReference>
<sequence>MNSADNNINSSAENTAENSTEFTLHQSTDADQELIHAKLRAYNHQFWRNTHDFSFHIEHDGKIIAGIVASATFETLEVEFLFVDEEFRGRGLGTQLLHTAEDRARAAGARHAYLNTYSFQAPKFYPKQGYRQLFCVERCLGPYNQYFFWKDLA</sequence>
<dbReference type="Pfam" id="PF00583">
    <property type="entry name" value="Acetyltransf_1"/>
    <property type="match status" value="1"/>
</dbReference>
<comment type="caution">
    <text evidence="5">The sequence shown here is derived from an EMBL/GenBank/DDBJ whole genome shotgun (WGS) entry which is preliminary data.</text>
</comment>
<evidence type="ECO:0000256" key="1">
    <source>
        <dbReference type="ARBA" id="ARBA00022679"/>
    </source>
</evidence>
<feature type="region of interest" description="Disordered" evidence="3">
    <location>
        <begin position="1"/>
        <end position="20"/>
    </location>
</feature>
<dbReference type="InterPro" id="IPR050832">
    <property type="entry name" value="Bact_Acetyltransf"/>
</dbReference>
<evidence type="ECO:0000256" key="3">
    <source>
        <dbReference type="SAM" id="MobiDB-lite"/>
    </source>
</evidence>
<accession>A0A7K1J790</accession>